<dbReference type="EMBL" id="JAGMWT010000007">
    <property type="protein sequence ID" value="KAH7125258.1"/>
    <property type="molecule type" value="Genomic_DNA"/>
</dbReference>
<name>A0A9P9DU04_9PLEO</name>
<evidence type="ECO:0008006" key="4">
    <source>
        <dbReference type="Google" id="ProtNLM"/>
    </source>
</evidence>
<dbReference type="OrthoDB" id="5319191at2759"/>
<sequence length="517" mass="56329">MRSLHSHLLAVLLLLLHLPFSVDALPTDSLLAPRAAPPVQYTANPSVGSGSGSFKDSAHFRVYNAPAATSDQTLKILEAAHSCFVETLGWRTPGLSINTPPQNGAEVGPWYKMNIYQVPSSEIGGAAGAQWTDGQKGLAFLKVVGDYIANPGVIVHEFGHAMHYSEKNWVDQIRTGAWWEPIANYIAELYIATPTCSVPKRAAGLPDGDSTIDLRKVIGDSFQTLVDGTSGSGNYYQSWPFLSYIENNPDNFPGLGNQTLLNMIRKYKLNSNETPLHSLERLLSGSLTVQRIVGRYWARMAFVDIGHAKAKQLFDAQRRNLNINYANLDTNGNGKYTVKSARAPRYMGANVIPLKNPGSSVSITISVNAGGSYAATLAVKAGNGSVRYVDVVGGTGNVAVAVGEELMLVVANTPALVLYDPFKIPAEVNKGLGYSLGNDWYSFQVNVESAIDFHWQSFEEISKERVLYKEGGKGTKERPGDSITVKVIRSINTPLFHYRYQYIDEEAGEKVVAVPRA</sequence>
<gene>
    <name evidence="2" type="ORF">B0J11DRAFT_605582</name>
</gene>
<accession>A0A9P9DU04</accession>
<dbReference type="Pfam" id="PF19527">
    <property type="entry name" value="DUF6055"/>
    <property type="match status" value="1"/>
</dbReference>
<feature type="signal peptide" evidence="1">
    <location>
        <begin position="1"/>
        <end position="24"/>
    </location>
</feature>
<feature type="chain" id="PRO_5040237602" description="Dockerin type 1" evidence="1">
    <location>
        <begin position="25"/>
        <end position="517"/>
    </location>
</feature>
<dbReference type="Proteomes" id="UP000700596">
    <property type="component" value="Unassembled WGS sequence"/>
</dbReference>
<evidence type="ECO:0000313" key="3">
    <source>
        <dbReference type="Proteomes" id="UP000700596"/>
    </source>
</evidence>
<proteinExistence type="predicted"/>
<evidence type="ECO:0000256" key="1">
    <source>
        <dbReference type="SAM" id="SignalP"/>
    </source>
</evidence>
<dbReference type="InterPro" id="IPR045690">
    <property type="entry name" value="DUF6055"/>
</dbReference>
<comment type="caution">
    <text evidence="2">The sequence shown here is derived from an EMBL/GenBank/DDBJ whole genome shotgun (WGS) entry which is preliminary data.</text>
</comment>
<dbReference type="SUPFAM" id="SSF55486">
    <property type="entry name" value="Metalloproteases ('zincins'), catalytic domain"/>
    <property type="match status" value="1"/>
</dbReference>
<protein>
    <recommendedName>
        <fullName evidence="4">Dockerin type 1</fullName>
    </recommendedName>
</protein>
<keyword evidence="1" id="KW-0732">Signal</keyword>
<keyword evidence="3" id="KW-1185">Reference proteome</keyword>
<reference evidence="2" key="1">
    <citation type="journal article" date="2021" name="Nat. Commun.">
        <title>Genetic determinants of endophytism in the Arabidopsis root mycobiome.</title>
        <authorList>
            <person name="Mesny F."/>
            <person name="Miyauchi S."/>
            <person name="Thiergart T."/>
            <person name="Pickel B."/>
            <person name="Atanasova L."/>
            <person name="Karlsson M."/>
            <person name="Huettel B."/>
            <person name="Barry K.W."/>
            <person name="Haridas S."/>
            <person name="Chen C."/>
            <person name="Bauer D."/>
            <person name="Andreopoulos W."/>
            <person name="Pangilinan J."/>
            <person name="LaButti K."/>
            <person name="Riley R."/>
            <person name="Lipzen A."/>
            <person name="Clum A."/>
            <person name="Drula E."/>
            <person name="Henrissat B."/>
            <person name="Kohler A."/>
            <person name="Grigoriev I.V."/>
            <person name="Martin F.M."/>
            <person name="Hacquard S."/>
        </authorList>
    </citation>
    <scope>NUCLEOTIDE SEQUENCE</scope>
    <source>
        <strain evidence="2">MPI-CAGE-CH-0243</strain>
    </source>
</reference>
<dbReference type="AlphaFoldDB" id="A0A9P9DU04"/>
<organism evidence="2 3">
    <name type="scientific">Dendryphion nanum</name>
    <dbReference type="NCBI Taxonomy" id="256645"/>
    <lineage>
        <taxon>Eukaryota</taxon>
        <taxon>Fungi</taxon>
        <taxon>Dikarya</taxon>
        <taxon>Ascomycota</taxon>
        <taxon>Pezizomycotina</taxon>
        <taxon>Dothideomycetes</taxon>
        <taxon>Pleosporomycetidae</taxon>
        <taxon>Pleosporales</taxon>
        <taxon>Torulaceae</taxon>
        <taxon>Dendryphion</taxon>
    </lineage>
</organism>
<evidence type="ECO:0000313" key="2">
    <source>
        <dbReference type="EMBL" id="KAH7125258.1"/>
    </source>
</evidence>